<protein>
    <submittedName>
        <fullName evidence="1">Uncharacterized protein</fullName>
    </submittedName>
</protein>
<dbReference type="AlphaFoldDB" id="A0A521F4Q4"/>
<keyword evidence="2" id="KW-1185">Reference proteome</keyword>
<evidence type="ECO:0000313" key="2">
    <source>
        <dbReference type="Proteomes" id="UP000319267"/>
    </source>
</evidence>
<reference evidence="1 2" key="1">
    <citation type="submission" date="2017-05" db="EMBL/GenBank/DDBJ databases">
        <authorList>
            <person name="Varghese N."/>
            <person name="Submissions S."/>
        </authorList>
    </citation>
    <scope>NUCLEOTIDE SEQUENCE [LARGE SCALE GENOMIC DNA]</scope>
    <source>
        <strain evidence="1 2">DSM 29982</strain>
    </source>
</reference>
<gene>
    <name evidence="1" type="ORF">SAMN06265220_10664</name>
</gene>
<proteinExistence type="predicted"/>
<evidence type="ECO:0000313" key="1">
    <source>
        <dbReference type="EMBL" id="SMO91145.1"/>
    </source>
</evidence>
<sequence length="79" mass="9083">MNSSDEGYKIYSNKLSKITCNDENLVILVIIRKRGNVTKVTEDIALNFEKNEFIQVSYAKYFPCSNPIDTLETSFPGWK</sequence>
<dbReference type="RefSeq" id="WP_111376599.1">
    <property type="nucleotide sequence ID" value="NZ_CP043612.1"/>
</dbReference>
<organism evidence="1 2">
    <name type="scientific">Flavobacterium nitrogenifigens</name>
    <dbReference type="NCBI Taxonomy" id="1617283"/>
    <lineage>
        <taxon>Bacteria</taxon>
        <taxon>Pseudomonadati</taxon>
        <taxon>Bacteroidota</taxon>
        <taxon>Flavobacteriia</taxon>
        <taxon>Flavobacteriales</taxon>
        <taxon>Flavobacteriaceae</taxon>
        <taxon>Flavobacterium</taxon>
    </lineage>
</organism>
<name>A0A521F4Q4_9FLAO</name>
<dbReference type="EMBL" id="FXTQ01000006">
    <property type="protein sequence ID" value="SMO91145.1"/>
    <property type="molecule type" value="Genomic_DNA"/>
</dbReference>
<accession>A0A521F4Q4</accession>
<dbReference type="Proteomes" id="UP000319267">
    <property type="component" value="Unassembled WGS sequence"/>
</dbReference>